<dbReference type="GO" id="GO:0006355">
    <property type="term" value="P:regulation of DNA-templated transcription"/>
    <property type="evidence" value="ECO:0007669"/>
    <property type="project" value="InterPro"/>
</dbReference>
<keyword evidence="2" id="KW-1185">Reference proteome</keyword>
<organism evidence="1 2">
    <name type="scientific">Dentiscutata erythropus</name>
    <dbReference type="NCBI Taxonomy" id="1348616"/>
    <lineage>
        <taxon>Eukaryota</taxon>
        <taxon>Fungi</taxon>
        <taxon>Fungi incertae sedis</taxon>
        <taxon>Mucoromycota</taxon>
        <taxon>Glomeromycotina</taxon>
        <taxon>Glomeromycetes</taxon>
        <taxon>Diversisporales</taxon>
        <taxon>Gigasporaceae</taxon>
        <taxon>Dentiscutata</taxon>
    </lineage>
</organism>
<dbReference type="PANTHER" id="PTHR31669">
    <property type="entry name" value="PROTEIN FAR1-RELATED SEQUENCE 10-RELATED"/>
    <property type="match status" value="1"/>
</dbReference>
<accession>A0A9N9NJX3</accession>
<reference evidence="1" key="1">
    <citation type="submission" date="2021-06" db="EMBL/GenBank/DDBJ databases">
        <authorList>
            <person name="Kallberg Y."/>
            <person name="Tangrot J."/>
            <person name="Rosling A."/>
        </authorList>
    </citation>
    <scope>NUCLEOTIDE SEQUENCE</scope>
    <source>
        <strain evidence="1">MA453B</strain>
    </source>
</reference>
<dbReference type="InterPro" id="IPR031052">
    <property type="entry name" value="FHY3/FAR1"/>
</dbReference>
<sequence>MCEIPKLFQSNYLLFTSHDSQQEIKDSLELLSQYTQSLLNKNADSQDSLAQFMQQDLPMLNVLAVDSTENNDNITEIDQQQNRNFENEEKYEIVSDLELHSWKQLDHYISVHAKQNGFVAIITELKFDAITRRRCRYTCEHQGKSNSKKTAILEQQKQSHTKCLGCKWIVNITCPKTTGKIKINSCHLEHNYEIHLDTIIFAPHYRQFSKEVNQDIEYYTSKGLNMRMQHSLLEDKYLDTLFLLQALSLTIQSFKQHSKVVNEASTLLEMLLNKKAQDQNW</sequence>
<evidence type="ECO:0000313" key="1">
    <source>
        <dbReference type="EMBL" id="CAG8740628.1"/>
    </source>
</evidence>
<dbReference type="Proteomes" id="UP000789405">
    <property type="component" value="Unassembled WGS sequence"/>
</dbReference>
<dbReference type="PANTHER" id="PTHR31669:SF251">
    <property type="entry name" value="PROTEIN FAR1-RELATED SEQUENCE"/>
    <property type="match status" value="1"/>
</dbReference>
<feature type="non-terminal residue" evidence="1">
    <location>
        <position position="281"/>
    </location>
</feature>
<evidence type="ECO:0000313" key="2">
    <source>
        <dbReference type="Proteomes" id="UP000789405"/>
    </source>
</evidence>
<proteinExistence type="predicted"/>
<dbReference type="OrthoDB" id="2431228at2759"/>
<gene>
    <name evidence="1" type="ORF">DERYTH_LOCUS15976</name>
</gene>
<comment type="caution">
    <text evidence="1">The sequence shown here is derived from an EMBL/GenBank/DDBJ whole genome shotgun (WGS) entry which is preliminary data.</text>
</comment>
<protein>
    <submittedName>
        <fullName evidence="1">12354_t:CDS:1</fullName>
    </submittedName>
</protein>
<dbReference type="AlphaFoldDB" id="A0A9N9NJX3"/>
<name>A0A9N9NJX3_9GLOM</name>
<dbReference type="EMBL" id="CAJVPY010013446">
    <property type="protein sequence ID" value="CAG8740628.1"/>
    <property type="molecule type" value="Genomic_DNA"/>
</dbReference>